<dbReference type="Pfam" id="PF14226">
    <property type="entry name" value="DIOX_N"/>
    <property type="match status" value="1"/>
</dbReference>
<dbReference type="AlphaFoldDB" id="A0A8J2WR77"/>
<dbReference type="EMBL" id="CAKKNE010000001">
    <property type="protein sequence ID" value="CAH0365512.1"/>
    <property type="molecule type" value="Genomic_DNA"/>
</dbReference>
<evidence type="ECO:0000313" key="3">
    <source>
        <dbReference type="EMBL" id="CAH0365512.1"/>
    </source>
</evidence>
<comment type="caution">
    <text evidence="3">The sequence shown here is derived from an EMBL/GenBank/DDBJ whole genome shotgun (WGS) entry which is preliminary data.</text>
</comment>
<keyword evidence="1" id="KW-0408">Iron</keyword>
<dbReference type="Pfam" id="PF03171">
    <property type="entry name" value="2OG-FeII_Oxy"/>
    <property type="match status" value="1"/>
</dbReference>
<dbReference type="Gene3D" id="2.60.120.330">
    <property type="entry name" value="B-lactam Antibiotic, Isopenicillin N Synthase, Chain"/>
    <property type="match status" value="1"/>
</dbReference>
<sequence>MLLGLLAIGVVHSLTPSTPTLTKMAAFDTAVPTVDISPFTAPAAHSDAARRAVGQEWDAAMTNVGFAMITGHGVDPAIVDALRRGAHSFFGGPAASKQKYCYGPYGNPLGGFTGMGVEAVARSRDDHGSDGGATQTTALPDLVESFVFKPEETTKPKPPSMDDAGHAYHAALLQVLDALHKVTAAALGLDADFFAPYYAPSAKCSLRLAYYPPLSTTQQTSSAVRYGAHTDYTGYTILCQDDNDVGALDAGGLQVLLKSGQWAAVTPQRNAFVVNIGDLYEVWTNGRWRSTVHRVMKPPQGSKAATQPRLSIPFFTGPHDDARISCLPGMGPAKYAPVSAGEHLRRKLGISNV</sequence>
<proteinExistence type="inferred from homology"/>
<keyword evidence="1" id="KW-0479">Metal-binding</keyword>
<keyword evidence="4" id="KW-1185">Reference proteome</keyword>
<dbReference type="InterPro" id="IPR005123">
    <property type="entry name" value="Oxoglu/Fe-dep_dioxygenase_dom"/>
</dbReference>
<feature type="domain" description="Fe2OG dioxygenase" evidence="2">
    <location>
        <begin position="200"/>
        <end position="318"/>
    </location>
</feature>
<keyword evidence="1" id="KW-0560">Oxidoreductase</keyword>
<dbReference type="PROSITE" id="PS51471">
    <property type="entry name" value="FE2OG_OXY"/>
    <property type="match status" value="1"/>
</dbReference>
<dbReference type="GO" id="GO:0046872">
    <property type="term" value="F:metal ion binding"/>
    <property type="evidence" value="ECO:0007669"/>
    <property type="project" value="UniProtKB-KW"/>
</dbReference>
<gene>
    <name evidence="3" type="ORF">PECAL_1P19560</name>
</gene>
<protein>
    <recommendedName>
        <fullName evidence="2">Fe2OG dioxygenase domain-containing protein</fullName>
    </recommendedName>
</protein>
<dbReference type="OrthoDB" id="288590at2759"/>
<reference evidence="3" key="1">
    <citation type="submission" date="2021-11" db="EMBL/GenBank/DDBJ databases">
        <authorList>
            <consortium name="Genoscope - CEA"/>
            <person name="William W."/>
        </authorList>
    </citation>
    <scope>NUCLEOTIDE SEQUENCE</scope>
</reference>
<dbReference type="PANTHER" id="PTHR47990">
    <property type="entry name" value="2-OXOGLUTARATE (2OG) AND FE(II)-DEPENDENT OXYGENASE SUPERFAMILY PROTEIN-RELATED"/>
    <property type="match status" value="1"/>
</dbReference>
<dbReference type="InterPro" id="IPR044861">
    <property type="entry name" value="IPNS-like_FE2OG_OXY"/>
</dbReference>
<accession>A0A8J2WR77</accession>
<evidence type="ECO:0000259" key="2">
    <source>
        <dbReference type="PROSITE" id="PS51471"/>
    </source>
</evidence>
<dbReference type="InterPro" id="IPR050231">
    <property type="entry name" value="Iron_ascorbate_oxido_reductase"/>
</dbReference>
<evidence type="ECO:0000313" key="4">
    <source>
        <dbReference type="Proteomes" id="UP000789595"/>
    </source>
</evidence>
<name>A0A8J2WR77_9STRA</name>
<organism evidence="3 4">
    <name type="scientific">Pelagomonas calceolata</name>
    <dbReference type="NCBI Taxonomy" id="35677"/>
    <lineage>
        <taxon>Eukaryota</taxon>
        <taxon>Sar</taxon>
        <taxon>Stramenopiles</taxon>
        <taxon>Ochrophyta</taxon>
        <taxon>Pelagophyceae</taxon>
        <taxon>Pelagomonadales</taxon>
        <taxon>Pelagomonadaceae</taxon>
        <taxon>Pelagomonas</taxon>
    </lineage>
</organism>
<evidence type="ECO:0000256" key="1">
    <source>
        <dbReference type="RuleBase" id="RU003682"/>
    </source>
</evidence>
<dbReference type="Proteomes" id="UP000789595">
    <property type="component" value="Unassembled WGS sequence"/>
</dbReference>
<dbReference type="PRINTS" id="PR00682">
    <property type="entry name" value="IPNSYNTHASE"/>
</dbReference>
<dbReference type="InterPro" id="IPR027443">
    <property type="entry name" value="IPNS-like_sf"/>
</dbReference>
<dbReference type="InterPro" id="IPR026992">
    <property type="entry name" value="DIOX_N"/>
</dbReference>
<dbReference type="SUPFAM" id="SSF51197">
    <property type="entry name" value="Clavaminate synthase-like"/>
    <property type="match status" value="1"/>
</dbReference>
<dbReference type="GO" id="GO:0016491">
    <property type="term" value="F:oxidoreductase activity"/>
    <property type="evidence" value="ECO:0007669"/>
    <property type="project" value="UniProtKB-KW"/>
</dbReference>
<comment type="similarity">
    <text evidence="1">Belongs to the iron/ascorbate-dependent oxidoreductase family.</text>
</comment>